<dbReference type="Pfam" id="PF20431">
    <property type="entry name" value="E_motif"/>
    <property type="match status" value="1"/>
</dbReference>
<dbReference type="InterPro" id="IPR002885">
    <property type="entry name" value="PPR_rpt"/>
</dbReference>
<feature type="repeat" description="PPR" evidence="2">
    <location>
        <begin position="72"/>
        <end position="106"/>
    </location>
</feature>
<feature type="repeat" description="PPR" evidence="2">
    <location>
        <begin position="238"/>
        <end position="272"/>
    </location>
</feature>
<evidence type="ECO:0000313" key="4">
    <source>
        <dbReference type="Proteomes" id="UP001153555"/>
    </source>
</evidence>
<evidence type="ECO:0000256" key="1">
    <source>
        <dbReference type="ARBA" id="ARBA00022737"/>
    </source>
</evidence>
<evidence type="ECO:0000256" key="2">
    <source>
        <dbReference type="PROSITE-ProRule" id="PRU00708"/>
    </source>
</evidence>
<comment type="caution">
    <text evidence="3">The sequence shown here is derived from an EMBL/GenBank/DDBJ whole genome shotgun (WGS) entry which is preliminary data.</text>
</comment>
<keyword evidence="4" id="KW-1185">Reference proteome</keyword>
<dbReference type="InterPro" id="IPR046848">
    <property type="entry name" value="E_motif"/>
</dbReference>
<dbReference type="OrthoDB" id="185373at2759"/>
<dbReference type="PANTHER" id="PTHR47926:SF376">
    <property type="entry name" value="TETRATRICOPEPTIDE-LIKE HELICAL DOMAIN SUPERFAMILY"/>
    <property type="match status" value="1"/>
</dbReference>
<dbReference type="PROSITE" id="PS51375">
    <property type="entry name" value="PPR"/>
    <property type="match status" value="4"/>
</dbReference>
<dbReference type="FunFam" id="1.25.40.10:FF:000184">
    <property type="entry name" value="Pentatricopeptide repeat-containing protein, chloroplastic"/>
    <property type="match status" value="1"/>
</dbReference>
<feature type="repeat" description="PPR" evidence="2">
    <location>
        <begin position="173"/>
        <end position="203"/>
    </location>
</feature>
<reference evidence="3" key="1">
    <citation type="submission" date="2019-12" db="EMBL/GenBank/DDBJ databases">
        <authorList>
            <person name="Scholes J."/>
        </authorList>
    </citation>
    <scope>NUCLEOTIDE SEQUENCE</scope>
</reference>
<accession>A0A9N7RRF6</accession>
<dbReference type="InterPro" id="IPR011990">
    <property type="entry name" value="TPR-like_helical_dom_sf"/>
</dbReference>
<dbReference type="InterPro" id="IPR046960">
    <property type="entry name" value="PPR_At4g14850-like_plant"/>
</dbReference>
<keyword evidence="1" id="KW-0677">Repeat</keyword>
<gene>
    <name evidence="3" type="ORF">SHERM_00593</name>
</gene>
<dbReference type="GO" id="GO:0003723">
    <property type="term" value="F:RNA binding"/>
    <property type="evidence" value="ECO:0007669"/>
    <property type="project" value="InterPro"/>
</dbReference>
<dbReference type="NCBIfam" id="TIGR00756">
    <property type="entry name" value="PPR"/>
    <property type="match status" value="4"/>
</dbReference>
<name>A0A9N7RRF6_STRHE</name>
<feature type="repeat" description="PPR" evidence="2">
    <location>
        <begin position="374"/>
        <end position="408"/>
    </location>
</feature>
<evidence type="ECO:0000313" key="3">
    <source>
        <dbReference type="EMBL" id="CAA0841576.1"/>
    </source>
</evidence>
<protein>
    <submittedName>
        <fullName evidence="3">Transcription factor EMB1444</fullName>
    </submittedName>
</protein>
<dbReference type="Gene3D" id="1.25.40.10">
    <property type="entry name" value="Tetratricopeptide repeat domain"/>
    <property type="match status" value="4"/>
</dbReference>
<dbReference type="GO" id="GO:0009451">
    <property type="term" value="P:RNA modification"/>
    <property type="evidence" value="ECO:0007669"/>
    <property type="project" value="InterPro"/>
</dbReference>
<dbReference type="EMBL" id="CACSLK010034236">
    <property type="protein sequence ID" value="CAA0841576.1"/>
    <property type="molecule type" value="Genomic_DNA"/>
</dbReference>
<dbReference type="AlphaFoldDB" id="A0A9N7RRF6"/>
<sequence length="564" mass="62814">MQQCHAQSTFKQIADNLKRCAVLKELESWYALFLKNNTAQDSFLMNQYITACSAFHALDSAVFAFSRMFQPNAFAYNAIIGTSLTCSRPLDALRHYRVMLRQGVPPSSYTFPAVIKSCRVSSSFGLGRCVHSQSLKNGLGLRIHIQTAFVDLYSASGSIMDSLKMFDEMSERDGFAWSAMISAHVRAGDLGSARRLLEVMPELPGTAAAAWNVVLHGYAVAGDVGSAEAVFREISNKDVITWTTMIDCYSKSGLHERAMSLFDEMWSAGIRPDESTMATIISACAHLGASQRGMEMHLYAARENLNFDVYVGSALIDMYSKCGMLERALVVFFKLQEKNLFCWSSIIDGLALHGHALEALYMFEKIETDKIELNGVVFVSVLAACVHAGLVEEGKRIFHQMTNEYCIPPEIEHYGCMVDLLCRAGLLEEALVLIQSMRMEPNSIIWGSLLGGCKIHKNLDIARVALERLVILEPCNSGYYSLLVNMHAEAGRWGEVAKVRATIRELGVEKVSPGSSWIEVGREMHQFAACDNYHPALEQIYVVLDMLELQLKLFGYAPEFEFVL</sequence>
<dbReference type="PANTHER" id="PTHR47926">
    <property type="entry name" value="PENTATRICOPEPTIDE REPEAT-CONTAINING PROTEIN"/>
    <property type="match status" value="1"/>
</dbReference>
<proteinExistence type="predicted"/>
<dbReference type="Pfam" id="PF01535">
    <property type="entry name" value="PPR"/>
    <property type="match status" value="6"/>
</dbReference>
<organism evidence="3 4">
    <name type="scientific">Striga hermonthica</name>
    <name type="common">Purple witchweed</name>
    <name type="synonym">Buchnera hermonthica</name>
    <dbReference type="NCBI Taxonomy" id="68872"/>
    <lineage>
        <taxon>Eukaryota</taxon>
        <taxon>Viridiplantae</taxon>
        <taxon>Streptophyta</taxon>
        <taxon>Embryophyta</taxon>
        <taxon>Tracheophyta</taxon>
        <taxon>Spermatophyta</taxon>
        <taxon>Magnoliopsida</taxon>
        <taxon>eudicotyledons</taxon>
        <taxon>Gunneridae</taxon>
        <taxon>Pentapetalae</taxon>
        <taxon>asterids</taxon>
        <taxon>lamiids</taxon>
        <taxon>Lamiales</taxon>
        <taxon>Orobanchaceae</taxon>
        <taxon>Buchnereae</taxon>
        <taxon>Striga</taxon>
    </lineage>
</organism>
<dbReference type="Proteomes" id="UP001153555">
    <property type="component" value="Unassembled WGS sequence"/>
</dbReference>
<dbReference type="Pfam" id="PF13041">
    <property type="entry name" value="PPR_2"/>
    <property type="match status" value="1"/>
</dbReference>